<evidence type="ECO:0000256" key="1">
    <source>
        <dbReference type="ARBA" id="ARBA00005261"/>
    </source>
</evidence>
<sequence length="294" mass="32788">MDFLLKRIPAFSRALGEWESDEESDTDTGLEGNFSCVGPIGELISLSHVFEQITVKNVLIGVGPLQMAFVTCGFQLTKENLIAVVSYSVPGFGGTKKTVENQVHLHHNPSVGGGTLFILIHASKRIPHVNLRTVVQFIMGNLFSSSDNSSRNLQVTILCTQPMYQFQSHSPPHGPSFIRILATEQLEKPNDAQWDWLEQPNIVSGQAAEFLTWCKIHSVSAVLYVLFYTTLDNPGYAWHSAKEMFQALCQMRTISPILASVAANWDFLDDSMMKDSCIMYICGDKPSKMDQMYT</sequence>
<comment type="caution">
    <text evidence="4">The sequence shown here is derived from an EMBL/GenBank/DDBJ whole genome shotgun (WGS) entry which is preliminary data.</text>
</comment>
<dbReference type="InterPro" id="IPR016565">
    <property type="entry name" value="Proteasome_assmbl_chp_1"/>
</dbReference>
<dbReference type="PANTHER" id="PTHR15069">
    <property type="entry name" value="PROTEASOME ASSEMBLY CHAPERONE 1"/>
    <property type="match status" value="1"/>
</dbReference>
<evidence type="ECO:0000256" key="3">
    <source>
        <dbReference type="ARBA" id="ARBA00023186"/>
    </source>
</evidence>
<dbReference type="AlphaFoldDB" id="A0A8E0RXD3"/>
<evidence type="ECO:0000313" key="5">
    <source>
        <dbReference type="Proteomes" id="UP000728185"/>
    </source>
</evidence>
<dbReference type="PANTHER" id="PTHR15069:SF1">
    <property type="entry name" value="PROTEASOME ASSEMBLY CHAPERONE 1"/>
    <property type="match status" value="1"/>
</dbReference>
<dbReference type="Proteomes" id="UP000728185">
    <property type="component" value="Unassembled WGS sequence"/>
</dbReference>
<protein>
    <recommendedName>
        <fullName evidence="2">Proteasome assembly chaperone 1</fullName>
    </recommendedName>
</protein>
<dbReference type="GO" id="GO:0070628">
    <property type="term" value="F:proteasome binding"/>
    <property type="evidence" value="ECO:0007669"/>
    <property type="project" value="TreeGrafter"/>
</dbReference>
<dbReference type="GO" id="GO:0080129">
    <property type="term" value="P:proteasome core complex assembly"/>
    <property type="evidence" value="ECO:0007669"/>
    <property type="project" value="TreeGrafter"/>
</dbReference>
<organism evidence="4 5">
    <name type="scientific">Fasciolopsis buskii</name>
    <dbReference type="NCBI Taxonomy" id="27845"/>
    <lineage>
        <taxon>Eukaryota</taxon>
        <taxon>Metazoa</taxon>
        <taxon>Spiralia</taxon>
        <taxon>Lophotrochozoa</taxon>
        <taxon>Platyhelminthes</taxon>
        <taxon>Trematoda</taxon>
        <taxon>Digenea</taxon>
        <taxon>Plagiorchiida</taxon>
        <taxon>Echinostomata</taxon>
        <taxon>Echinostomatoidea</taxon>
        <taxon>Fasciolidae</taxon>
        <taxon>Fasciolopsis</taxon>
    </lineage>
</organism>
<keyword evidence="5" id="KW-1185">Reference proteome</keyword>
<name>A0A8E0RXD3_9TREM</name>
<dbReference type="Pfam" id="PF16094">
    <property type="entry name" value="PAC1"/>
    <property type="match status" value="1"/>
</dbReference>
<comment type="similarity">
    <text evidence="1">Belongs to the PSMG1 family.</text>
</comment>
<proteinExistence type="inferred from homology"/>
<dbReference type="GO" id="GO:0005783">
    <property type="term" value="C:endoplasmic reticulum"/>
    <property type="evidence" value="ECO:0007669"/>
    <property type="project" value="InterPro"/>
</dbReference>
<keyword evidence="3" id="KW-0143">Chaperone</keyword>
<dbReference type="EMBL" id="LUCM01004863">
    <property type="protein sequence ID" value="KAA0193709.1"/>
    <property type="molecule type" value="Genomic_DNA"/>
</dbReference>
<gene>
    <name evidence="4" type="ORF">FBUS_08302</name>
</gene>
<evidence type="ECO:0000313" key="4">
    <source>
        <dbReference type="EMBL" id="KAA0193709.1"/>
    </source>
</evidence>
<accession>A0A8E0RXD3</accession>
<reference evidence="4" key="1">
    <citation type="submission" date="2019-05" db="EMBL/GenBank/DDBJ databases">
        <title>Annotation for the trematode Fasciolopsis buski.</title>
        <authorList>
            <person name="Choi Y.-J."/>
        </authorList>
    </citation>
    <scope>NUCLEOTIDE SEQUENCE</scope>
    <source>
        <strain evidence="4">HT</strain>
        <tissue evidence="4">Whole worm</tissue>
    </source>
</reference>
<evidence type="ECO:0000256" key="2">
    <source>
        <dbReference type="ARBA" id="ARBA00019180"/>
    </source>
</evidence>
<dbReference type="OrthoDB" id="17536at2759"/>